<gene>
    <name evidence="1" type="ORF">GCM10022278_26990</name>
</gene>
<proteinExistence type="predicted"/>
<sequence>MMSQSRKAVYPFSVETAMQYFTDADYTRTKYAALGAEDVNLKPVEKSGSTVIVSNERSVPVEVPSFAKKFISPMSKVSQKDTYETSGQGYQGNWRIDMKGAPVVASGKISLMPTADGKGCEHEVSADIDVSVPLVGKKIAAALIGDTLDAIEAELAYNKANIPA</sequence>
<dbReference type="Pfam" id="PF10698">
    <property type="entry name" value="DUF2505"/>
    <property type="match status" value="1"/>
</dbReference>
<evidence type="ECO:0008006" key="3">
    <source>
        <dbReference type="Google" id="ProtNLM"/>
    </source>
</evidence>
<keyword evidence="2" id="KW-1185">Reference proteome</keyword>
<reference evidence="2" key="1">
    <citation type="journal article" date="2019" name="Int. J. Syst. Evol. Microbiol.">
        <title>The Global Catalogue of Microorganisms (GCM) 10K type strain sequencing project: providing services to taxonomists for standard genome sequencing and annotation.</title>
        <authorList>
            <consortium name="The Broad Institute Genomics Platform"/>
            <consortium name="The Broad Institute Genome Sequencing Center for Infectious Disease"/>
            <person name="Wu L."/>
            <person name="Ma J."/>
        </authorList>
    </citation>
    <scope>NUCLEOTIDE SEQUENCE [LARGE SCALE GENOMIC DNA]</scope>
    <source>
        <strain evidence="2">JCM 17555</strain>
    </source>
</reference>
<evidence type="ECO:0000313" key="1">
    <source>
        <dbReference type="EMBL" id="GAA3967855.1"/>
    </source>
</evidence>
<dbReference type="Proteomes" id="UP001501337">
    <property type="component" value="Unassembled WGS sequence"/>
</dbReference>
<organism evidence="1 2">
    <name type="scientific">Allohahella marinimesophila</name>
    <dbReference type="NCBI Taxonomy" id="1054972"/>
    <lineage>
        <taxon>Bacteria</taxon>
        <taxon>Pseudomonadati</taxon>
        <taxon>Pseudomonadota</taxon>
        <taxon>Gammaproteobacteria</taxon>
        <taxon>Oceanospirillales</taxon>
        <taxon>Hahellaceae</taxon>
        <taxon>Allohahella</taxon>
    </lineage>
</organism>
<accession>A0ABP7PLU2</accession>
<protein>
    <recommendedName>
        <fullName evidence="3">DUF2505 domain-containing protein</fullName>
    </recommendedName>
</protein>
<name>A0ABP7PLU2_9GAMM</name>
<evidence type="ECO:0000313" key="2">
    <source>
        <dbReference type="Proteomes" id="UP001501337"/>
    </source>
</evidence>
<comment type="caution">
    <text evidence="1">The sequence shown here is derived from an EMBL/GenBank/DDBJ whole genome shotgun (WGS) entry which is preliminary data.</text>
</comment>
<dbReference type="InterPro" id="IPR019639">
    <property type="entry name" value="DUF2505"/>
</dbReference>
<dbReference type="EMBL" id="BAABBO010000011">
    <property type="protein sequence ID" value="GAA3967855.1"/>
    <property type="molecule type" value="Genomic_DNA"/>
</dbReference>